<dbReference type="InterPro" id="IPR006016">
    <property type="entry name" value="UspA"/>
</dbReference>
<evidence type="ECO:0000256" key="1">
    <source>
        <dbReference type="ARBA" id="ARBA00008791"/>
    </source>
</evidence>
<proteinExistence type="inferred from homology"/>
<name>A0ABP8N316_9BACT</name>
<dbReference type="PRINTS" id="PR01438">
    <property type="entry name" value="UNVRSLSTRESS"/>
</dbReference>
<evidence type="ECO:0000259" key="2">
    <source>
        <dbReference type="Pfam" id="PF00582"/>
    </source>
</evidence>
<keyword evidence="4" id="KW-1185">Reference proteome</keyword>
<dbReference type="Gene3D" id="3.40.50.620">
    <property type="entry name" value="HUPs"/>
    <property type="match status" value="2"/>
</dbReference>
<dbReference type="EMBL" id="BAABGA010000050">
    <property type="protein sequence ID" value="GAA4460454.1"/>
    <property type="molecule type" value="Genomic_DNA"/>
</dbReference>
<dbReference type="PANTHER" id="PTHR43010">
    <property type="entry name" value="UNIVERSAL STRESS PROTEIN SLR1230"/>
    <property type="match status" value="1"/>
</dbReference>
<sequence length="308" mass="33909">MNLNCGDVQMKKILLATDGSPHAEDATWFLAHLPHGDKVEITVLSVLHVPTAGSVTGLGDWVDTIMERERQRAIDTFAKIELMFDGANVKLKHVIQEGHVSESIVSVAQREKSDFLVLGARGHSQVERLMLGSTSDYVATHANCSVLVVRPTGIRRANHPIRIAIAYEETGSAEAALEEIAEVRWGAEPDLRIVSALFAGGIDEAERRKSTERAADKAADRLRSTAAHVRVESIVHDHIGEGLVRYLEENECDMVVVGETPRTRLGRVLMGSTSRFVLRHAPCSVWITRNRMLQGYPKKTPHAETAST</sequence>
<dbReference type="InterPro" id="IPR014729">
    <property type="entry name" value="Rossmann-like_a/b/a_fold"/>
</dbReference>
<dbReference type="InterPro" id="IPR051688">
    <property type="entry name" value="USP_A"/>
</dbReference>
<dbReference type="Pfam" id="PF00582">
    <property type="entry name" value="Usp"/>
    <property type="match status" value="2"/>
</dbReference>
<dbReference type="SUPFAM" id="SSF52402">
    <property type="entry name" value="Adenine nucleotide alpha hydrolases-like"/>
    <property type="match status" value="2"/>
</dbReference>
<organism evidence="3 4">
    <name type="scientific">Novipirellula rosea</name>
    <dbReference type="NCBI Taxonomy" id="1031540"/>
    <lineage>
        <taxon>Bacteria</taxon>
        <taxon>Pseudomonadati</taxon>
        <taxon>Planctomycetota</taxon>
        <taxon>Planctomycetia</taxon>
        <taxon>Pirellulales</taxon>
        <taxon>Pirellulaceae</taxon>
        <taxon>Novipirellula</taxon>
    </lineage>
</organism>
<comment type="caution">
    <text evidence="3">The sequence shown here is derived from an EMBL/GenBank/DDBJ whole genome shotgun (WGS) entry which is preliminary data.</text>
</comment>
<comment type="similarity">
    <text evidence="1">Belongs to the universal stress protein A family.</text>
</comment>
<evidence type="ECO:0000313" key="4">
    <source>
        <dbReference type="Proteomes" id="UP001500840"/>
    </source>
</evidence>
<dbReference type="PANTHER" id="PTHR43010:SF1">
    <property type="entry name" value="USPA DOMAIN-CONTAINING PROTEIN"/>
    <property type="match status" value="1"/>
</dbReference>
<dbReference type="CDD" id="cd00293">
    <property type="entry name" value="USP-like"/>
    <property type="match status" value="2"/>
</dbReference>
<dbReference type="Proteomes" id="UP001500840">
    <property type="component" value="Unassembled WGS sequence"/>
</dbReference>
<feature type="domain" description="UspA" evidence="2">
    <location>
        <begin position="10"/>
        <end position="150"/>
    </location>
</feature>
<dbReference type="InterPro" id="IPR006015">
    <property type="entry name" value="Universal_stress_UspA"/>
</dbReference>
<gene>
    <name evidence="3" type="ORF">GCM10023156_41420</name>
</gene>
<protein>
    <submittedName>
        <fullName evidence="3">Universal stress protein</fullName>
    </submittedName>
</protein>
<reference evidence="4" key="1">
    <citation type="journal article" date="2019" name="Int. J. Syst. Evol. Microbiol.">
        <title>The Global Catalogue of Microorganisms (GCM) 10K type strain sequencing project: providing services to taxonomists for standard genome sequencing and annotation.</title>
        <authorList>
            <consortium name="The Broad Institute Genomics Platform"/>
            <consortium name="The Broad Institute Genome Sequencing Center for Infectious Disease"/>
            <person name="Wu L."/>
            <person name="Ma J."/>
        </authorList>
    </citation>
    <scope>NUCLEOTIDE SEQUENCE [LARGE SCALE GENOMIC DNA]</scope>
    <source>
        <strain evidence="4">JCM 17759</strain>
    </source>
</reference>
<feature type="domain" description="UspA" evidence="2">
    <location>
        <begin position="163"/>
        <end position="289"/>
    </location>
</feature>
<accession>A0ABP8N316</accession>
<evidence type="ECO:0000313" key="3">
    <source>
        <dbReference type="EMBL" id="GAA4460454.1"/>
    </source>
</evidence>